<organism evidence="2 3">
    <name type="scientific">Aristolochia fimbriata</name>
    <name type="common">White veined hardy Dutchman's pipe vine</name>
    <dbReference type="NCBI Taxonomy" id="158543"/>
    <lineage>
        <taxon>Eukaryota</taxon>
        <taxon>Viridiplantae</taxon>
        <taxon>Streptophyta</taxon>
        <taxon>Embryophyta</taxon>
        <taxon>Tracheophyta</taxon>
        <taxon>Spermatophyta</taxon>
        <taxon>Magnoliopsida</taxon>
        <taxon>Magnoliidae</taxon>
        <taxon>Piperales</taxon>
        <taxon>Aristolochiaceae</taxon>
        <taxon>Aristolochia</taxon>
    </lineage>
</organism>
<comment type="caution">
    <text evidence="2">The sequence shown here is derived from an EMBL/GenBank/DDBJ whole genome shotgun (WGS) entry which is preliminary data.</text>
</comment>
<evidence type="ECO:0000256" key="1">
    <source>
        <dbReference type="SAM" id="MobiDB-lite"/>
    </source>
</evidence>
<accession>A0AAV7F441</accession>
<dbReference type="EMBL" id="JAINDJ010000002">
    <property type="protein sequence ID" value="KAG9455773.1"/>
    <property type="molecule type" value="Genomic_DNA"/>
</dbReference>
<name>A0AAV7F441_ARIFI</name>
<protein>
    <submittedName>
        <fullName evidence="2">Uncharacterized protein</fullName>
    </submittedName>
</protein>
<reference evidence="2 3" key="1">
    <citation type="submission" date="2021-07" db="EMBL/GenBank/DDBJ databases">
        <title>The Aristolochia fimbriata genome: insights into angiosperm evolution, floral development and chemical biosynthesis.</title>
        <authorList>
            <person name="Jiao Y."/>
        </authorList>
    </citation>
    <scope>NUCLEOTIDE SEQUENCE [LARGE SCALE GENOMIC DNA]</scope>
    <source>
        <strain evidence="2">IBCAS-2021</strain>
        <tissue evidence="2">Leaf</tissue>
    </source>
</reference>
<evidence type="ECO:0000313" key="2">
    <source>
        <dbReference type="EMBL" id="KAG9455773.1"/>
    </source>
</evidence>
<proteinExistence type="predicted"/>
<evidence type="ECO:0000313" key="3">
    <source>
        <dbReference type="Proteomes" id="UP000825729"/>
    </source>
</evidence>
<dbReference type="AlphaFoldDB" id="A0AAV7F441"/>
<sequence length="192" mass="20672">MKQQLLPRLAELKRKAVLRGGEAPESVDKLELGQKSEGVKRRRRKVTGGVCEGTRHSSVVCLVEGERACVRGGAKGRTLAPRRGARDGLDHVPQVGALTRLGFPFRVRSQPRQASLISGLPATSSFVVQKLSNNNAFNNDSDCRVLTNKARQKRSRGKRDIPPPRFPSRAPANLGPGLDAPGPALFCAPAAP</sequence>
<feature type="region of interest" description="Disordered" evidence="1">
    <location>
        <begin position="149"/>
        <end position="181"/>
    </location>
</feature>
<keyword evidence="3" id="KW-1185">Reference proteome</keyword>
<dbReference type="Proteomes" id="UP000825729">
    <property type="component" value="Unassembled WGS sequence"/>
</dbReference>
<gene>
    <name evidence="2" type="ORF">H6P81_000281</name>
</gene>